<accession>A0A6G6YA97</accession>
<feature type="domain" description="Flagella basal body P-ring formation protein FlgA SAF" evidence="1">
    <location>
        <begin position="113"/>
        <end position="169"/>
    </location>
</feature>
<dbReference type="EMBL" id="CP049109">
    <property type="protein sequence ID" value="QIG81737.1"/>
    <property type="molecule type" value="Genomic_DNA"/>
</dbReference>
<evidence type="ECO:0000313" key="3">
    <source>
        <dbReference type="Proteomes" id="UP000501568"/>
    </source>
</evidence>
<dbReference type="Pfam" id="PF13144">
    <property type="entry name" value="ChapFlgA"/>
    <property type="match status" value="1"/>
</dbReference>
<dbReference type="Proteomes" id="UP000501568">
    <property type="component" value="Chromosome"/>
</dbReference>
<organism evidence="2 3">
    <name type="scientific">Stakelama tenebrarum</name>
    <dbReference type="NCBI Taxonomy" id="2711215"/>
    <lineage>
        <taxon>Bacteria</taxon>
        <taxon>Pseudomonadati</taxon>
        <taxon>Pseudomonadota</taxon>
        <taxon>Alphaproteobacteria</taxon>
        <taxon>Sphingomonadales</taxon>
        <taxon>Sphingomonadaceae</taxon>
        <taxon>Stakelama</taxon>
    </lineage>
</organism>
<evidence type="ECO:0000313" key="2">
    <source>
        <dbReference type="EMBL" id="QIG81737.1"/>
    </source>
</evidence>
<sequence>MFTLPALIAAAPAAAQDYQSTQTLDTIVAQFTGSDIGQPGGARAAVDGRLRLAACAAPQLSWRTDRQEAVVVRCMAPTWRIFVPVNAMPQAAAEPAVATAAAAAPAAPPPPAEPVIRRGDPITIEVGAPGFSISRDGIAMGDAKPGERLLVRVEERKPPIQAVALESGRATLPGWSR</sequence>
<keyword evidence="3" id="KW-1185">Reference proteome</keyword>
<evidence type="ECO:0000259" key="1">
    <source>
        <dbReference type="Pfam" id="PF13144"/>
    </source>
</evidence>
<gene>
    <name evidence="2" type="ORF">G5C33_02175</name>
</gene>
<reference evidence="2 3" key="1">
    <citation type="submission" date="2020-02" db="EMBL/GenBank/DDBJ databases">
        <authorList>
            <person name="Zheng R.K."/>
            <person name="Sun C.M."/>
        </authorList>
    </citation>
    <scope>NUCLEOTIDE SEQUENCE [LARGE SCALE GENOMIC DNA]</scope>
    <source>
        <strain evidence="3">zrk23</strain>
    </source>
</reference>
<dbReference type="KEGG" id="spzr:G5C33_02175"/>
<dbReference type="Gene3D" id="2.30.30.760">
    <property type="match status" value="1"/>
</dbReference>
<name>A0A6G6YA97_9SPHN</name>
<dbReference type="AlphaFoldDB" id="A0A6G6YA97"/>
<dbReference type="InterPro" id="IPR017585">
    <property type="entry name" value="SAF_FlgA"/>
</dbReference>
<proteinExistence type="predicted"/>
<protein>
    <recommendedName>
        <fullName evidence="1">Flagella basal body P-ring formation protein FlgA SAF domain-containing protein</fullName>
    </recommendedName>
</protein>